<gene>
    <name evidence="6" type="ORF">EGYM00163_LOCUS2610</name>
</gene>
<dbReference type="PANTHER" id="PTHR18763">
    <property type="entry name" value="WD-REPEAT PROTEIN 18"/>
    <property type="match status" value="1"/>
</dbReference>
<evidence type="ECO:0000256" key="4">
    <source>
        <dbReference type="PROSITE-ProRule" id="PRU00221"/>
    </source>
</evidence>
<keyword evidence="2" id="KW-0677">Repeat</keyword>
<evidence type="ECO:0000256" key="5">
    <source>
        <dbReference type="SAM" id="Coils"/>
    </source>
</evidence>
<keyword evidence="1 4" id="KW-0853">WD repeat</keyword>
<accession>A0A7S4CB68</accession>
<dbReference type="InterPro" id="IPR001680">
    <property type="entry name" value="WD40_rpt"/>
</dbReference>
<evidence type="ECO:0000256" key="1">
    <source>
        <dbReference type="ARBA" id="ARBA00022574"/>
    </source>
</evidence>
<dbReference type="InterPro" id="IPR019775">
    <property type="entry name" value="WD40_repeat_CS"/>
</dbReference>
<dbReference type="PANTHER" id="PTHR18763:SF0">
    <property type="entry name" value="WD REPEAT-CONTAINING PROTEIN 18"/>
    <property type="match status" value="1"/>
</dbReference>
<sequence>MQEVIIVSYDDGKDDGTVFIDVKTHAQLYTQKHNVCTGSNGCGFSRQHNILVSAQKNKNALHMYWPMKEAPRLHHTSERVECVALSDDGVYLAAGTQQGHVFIWHLNSGDMLRMFSAHYRAIQQVLFLKDTSFLVTASADSAIKSWNMADVLDVMRTNATPPCHQVITDHHLAVSDLKCCGRPGWVASCSLDMTVKIVDVFDGTVLFTRPLPCPLHCLTTNTLATALFTGGSDGKIYAISLYGARGSSWNAVPSFLTGRAPIGGEGHDEFEGHSGRIIGLAVTSDDKHLISASEGGAVNVWDIGSCQLLNTIFSTKGVIAALSLTLLPKVLPKEKSLQLHNPLGAQLRKFPITDFSSYSVTIPTARLQARLAVQDKEKLTAKELKAQPLVDKMNLDEADDDDQKRRTGEIGNVTALSRELQNLREENQRLLALNNKLYSVVVSRQ</sequence>
<dbReference type="InterPro" id="IPR015943">
    <property type="entry name" value="WD40/YVTN_repeat-like_dom_sf"/>
</dbReference>
<evidence type="ECO:0000256" key="2">
    <source>
        <dbReference type="ARBA" id="ARBA00022737"/>
    </source>
</evidence>
<dbReference type="GO" id="GO:0006261">
    <property type="term" value="P:DNA-templated DNA replication"/>
    <property type="evidence" value="ECO:0007669"/>
    <property type="project" value="TreeGrafter"/>
</dbReference>
<dbReference type="SMART" id="SM00320">
    <property type="entry name" value="WD40"/>
    <property type="match status" value="5"/>
</dbReference>
<dbReference type="Pfam" id="PF00400">
    <property type="entry name" value="WD40"/>
    <property type="match status" value="4"/>
</dbReference>
<evidence type="ECO:0000256" key="3">
    <source>
        <dbReference type="ARBA" id="ARBA00022980"/>
    </source>
</evidence>
<dbReference type="GO" id="GO:0120330">
    <property type="term" value="C:rixosome complex"/>
    <property type="evidence" value="ECO:0007669"/>
    <property type="project" value="TreeGrafter"/>
</dbReference>
<dbReference type="SUPFAM" id="SSF50978">
    <property type="entry name" value="WD40 repeat-like"/>
    <property type="match status" value="1"/>
</dbReference>
<dbReference type="InterPro" id="IPR036322">
    <property type="entry name" value="WD40_repeat_dom_sf"/>
</dbReference>
<evidence type="ECO:0008006" key="7">
    <source>
        <dbReference type="Google" id="ProtNLM"/>
    </source>
</evidence>
<keyword evidence="3" id="KW-0687">Ribonucleoprotein</keyword>
<keyword evidence="3" id="KW-0689">Ribosomal protein</keyword>
<dbReference type="GO" id="GO:0005656">
    <property type="term" value="C:nuclear pre-replicative complex"/>
    <property type="evidence" value="ECO:0007669"/>
    <property type="project" value="TreeGrafter"/>
</dbReference>
<feature type="repeat" description="WD" evidence="4">
    <location>
        <begin position="270"/>
        <end position="311"/>
    </location>
</feature>
<dbReference type="GO" id="GO:0006364">
    <property type="term" value="P:rRNA processing"/>
    <property type="evidence" value="ECO:0007669"/>
    <property type="project" value="TreeGrafter"/>
</dbReference>
<dbReference type="Gene3D" id="2.130.10.10">
    <property type="entry name" value="YVTN repeat-like/Quinoprotein amine dehydrogenase"/>
    <property type="match status" value="2"/>
</dbReference>
<dbReference type="PROSITE" id="PS50082">
    <property type="entry name" value="WD_REPEATS_2"/>
    <property type="match status" value="3"/>
</dbReference>
<feature type="coiled-coil region" evidence="5">
    <location>
        <begin position="413"/>
        <end position="440"/>
    </location>
</feature>
<proteinExistence type="predicted"/>
<dbReference type="AlphaFoldDB" id="A0A7S4CB68"/>
<dbReference type="PROSITE" id="PS50294">
    <property type="entry name" value="WD_REPEATS_REGION"/>
    <property type="match status" value="2"/>
</dbReference>
<evidence type="ECO:0000313" key="6">
    <source>
        <dbReference type="EMBL" id="CAE0791495.1"/>
    </source>
</evidence>
<dbReference type="InterPro" id="IPR045227">
    <property type="entry name" value="WDR18/Ipi3/RID3"/>
</dbReference>
<dbReference type="GO" id="GO:0005840">
    <property type="term" value="C:ribosome"/>
    <property type="evidence" value="ECO:0007669"/>
    <property type="project" value="UniProtKB-KW"/>
</dbReference>
<name>A0A7S4CB68_9EUGL</name>
<feature type="repeat" description="WD" evidence="4">
    <location>
        <begin position="73"/>
        <end position="114"/>
    </location>
</feature>
<dbReference type="EMBL" id="HBJA01008314">
    <property type="protein sequence ID" value="CAE0791495.1"/>
    <property type="molecule type" value="Transcribed_RNA"/>
</dbReference>
<feature type="repeat" description="WD" evidence="4">
    <location>
        <begin position="115"/>
        <end position="148"/>
    </location>
</feature>
<protein>
    <recommendedName>
        <fullName evidence="7">Guanine nucleotide-binding protein subunit beta-like protein</fullName>
    </recommendedName>
</protein>
<keyword evidence="5" id="KW-0175">Coiled coil</keyword>
<dbReference type="PROSITE" id="PS00678">
    <property type="entry name" value="WD_REPEATS_1"/>
    <property type="match status" value="1"/>
</dbReference>
<reference evidence="6" key="1">
    <citation type="submission" date="2021-01" db="EMBL/GenBank/DDBJ databases">
        <authorList>
            <person name="Corre E."/>
            <person name="Pelletier E."/>
            <person name="Niang G."/>
            <person name="Scheremetjew M."/>
            <person name="Finn R."/>
            <person name="Kale V."/>
            <person name="Holt S."/>
            <person name="Cochrane G."/>
            <person name="Meng A."/>
            <person name="Brown T."/>
            <person name="Cohen L."/>
        </authorList>
    </citation>
    <scope>NUCLEOTIDE SEQUENCE</scope>
    <source>
        <strain evidence="6">CCMP1594</strain>
    </source>
</reference>
<organism evidence="6">
    <name type="scientific">Eutreptiella gymnastica</name>
    <dbReference type="NCBI Taxonomy" id="73025"/>
    <lineage>
        <taxon>Eukaryota</taxon>
        <taxon>Discoba</taxon>
        <taxon>Euglenozoa</taxon>
        <taxon>Euglenida</taxon>
        <taxon>Spirocuta</taxon>
        <taxon>Euglenophyceae</taxon>
        <taxon>Eutreptiales</taxon>
        <taxon>Eutreptiaceae</taxon>
        <taxon>Eutreptiella</taxon>
    </lineage>
</organism>